<dbReference type="GO" id="GO:0005634">
    <property type="term" value="C:nucleus"/>
    <property type="evidence" value="ECO:0007669"/>
    <property type="project" value="UniProtKB-SubCell"/>
</dbReference>
<dbReference type="PROSITE" id="PS01361">
    <property type="entry name" value="ZF_DOF_1"/>
    <property type="match status" value="1"/>
</dbReference>
<dbReference type="PANTHER" id="PTHR31992:SF345">
    <property type="entry name" value="DOF ZINC FINGER PROTEIN"/>
    <property type="match status" value="1"/>
</dbReference>
<name>U5D5I8_AMBTC</name>
<keyword evidence="1 9" id="KW-0479">Metal-binding</keyword>
<dbReference type="HOGENOM" id="CLU_036438_6_0_1"/>
<feature type="region of interest" description="Disordered" evidence="10">
    <location>
        <begin position="1"/>
        <end position="24"/>
    </location>
</feature>
<evidence type="ECO:0000256" key="1">
    <source>
        <dbReference type="ARBA" id="ARBA00022723"/>
    </source>
</evidence>
<evidence type="ECO:0000256" key="4">
    <source>
        <dbReference type="ARBA" id="ARBA00023015"/>
    </source>
</evidence>
<dbReference type="PANTHER" id="PTHR31992">
    <property type="entry name" value="DOF ZINC FINGER PROTEIN DOF1.4-RELATED"/>
    <property type="match status" value="1"/>
</dbReference>
<dbReference type="KEGG" id="atr:18446049"/>
<dbReference type="GO" id="GO:0008270">
    <property type="term" value="F:zinc ion binding"/>
    <property type="evidence" value="ECO:0007669"/>
    <property type="project" value="UniProtKB-KW"/>
</dbReference>
<comment type="subcellular location">
    <subcellularLocation>
        <location evidence="8 9">Nucleus</location>
    </subcellularLocation>
</comment>
<feature type="region of interest" description="Disordered" evidence="10">
    <location>
        <begin position="70"/>
        <end position="93"/>
    </location>
</feature>
<dbReference type="InterPro" id="IPR045174">
    <property type="entry name" value="Dof"/>
</dbReference>
<dbReference type="Gramene" id="ERN17704">
    <property type="protein sequence ID" value="ERN17704"/>
    <property type="gene ID" value="AMTR_s00059p00213350"/>
</dbReference>
<evidence type="ECO:0000256" key="10">
    <source>
        <dbReference type="SAM" id="MobiDB-lite"/>
    </source>
</evidence>
<dbReference type="AlphaFoldDB" id="U5D5I8"/>
<evidence type="ECO:0000256" key="5">
    <source>
        <dbReference type="ARBA" id="ARBA00023125"/>
    </source>
</evidence>
<evidence type="ECO:0000256" key="9">
    <source>
        <dbReference type="RuleBase" id="RU369094"/>
    </source>
</evidence>
<dbReference type="GO" id="GO:0003700">
    <property type="term" value="F:DNA-binding transcription factor activity"/>
    <property type="evidence" value="ECO:0007669"/>
    <property type="project" value="UniProtKB-UniRule"/>
</dbReference>
<feature type="domain" description="Dof-type" evidence="11">
    <location>
        <begin position="26"/>
        <end position="80"/>
    </location>
</feature>
<dbReference type="OrthoDB" id="1927254at2759"/>
<evidence type="ECO:0000256" key="7">
    <source>
        <dbReference type="ARBA" id="ARBA00023242"/>
    </source>
</evidence>
<dbReference type="eggNOG" id="ENOG502QUYN">
    <property type="taxonomic scope" value="Eukaryota"/>
</dbReference>
<comment type="function">
    <text evidence="9">Transcription factor that binds specifically to a 5'-AA[AG]G-3' consensus core sequence.</text>
</comment>
<dbReference type="Proteomes" id="UP000017836">
    <property type="component" value="Unassembled WGS sequence"/>
</dbReference>
<keyword evidence="7 8" id="KW-0539">Nucleus</keyword>
<protein>
    <recommendedName>
        <fullName evidence="9">Dof zinc finger protein</fullName>
    </recommendedName>
</protein>
<dbReference type="GO" id="GO:0003677">
    <property type="term" value="F:DNA binding"/>
    <property type="evidence" value="ECO:0007669"/>
    <property type="project" value="UniProtKB-UniRule"/>
</dbReference>
<reference evidence="13" key="1">
    <citation type="journal article" date="2013" name="Science">
        <title>The Amborella genome and the evolution of flowering plants.</title>
        <authorList>
            <consortium name="Amborella Genome Project"/>
        </authorList>
    </citation>
    <scope>NUCLEOTIDE SEQUENCE [LARGE SCALE GENOMIC DNA]</scope>
</reference>
<evidence type="ECO:0000256" key="6">
    <source>
        <dbReference type="ARBA" id="ARBA00023163"/>
    </source>
</evidence>
<keyword evidence="5 8" id="KW-0238">DNA-binding</keyword>
<keyword evidence="13" id="KW-1185">Reference proteome</keyword>
<dbReference type="PROSITE" id="PS50884">
    <property type="entry name" value="ZF_DOF_2"/>
    <property type="match status" value="1"/>
</dbReference>
<evidence type="ECO:0000256" key="3">
    <source>
        <dbReference type="ARBA" id="ARBA00022833"/>
    </source>
</evidence>
<evidence type="ECO:0000313" key="12">
    <source>
        <dbReference type="EMBL" id="ERN17704.1"/>
    </source>
</evidence>
<gene>
    <name evidence="12" type="ORF">AMTR_s00059p00213350</name>
</gene>
<proteinExistence type="predicted"/>
<sequence length="201" mass="22037">MDIHHQHQQQNQVTKPQPLDQPHEHLRCPRCDSTNTKFCYYNNYNLSQPRHFCKNCRRYWTKGGALRNIPIGGATRKTTKRSSSKPKPPSKSVILPEMTPSMPEISATTAADMFETSGEITGTFSSLLAANGGFGGLGEPWWNGGFQRVGGFEEGGLMQGSFVRGGIGSLQEWLGGGICEPWMVETEGLDANCWSAGSGLQ</sequence>
<keyword evidence="4 9" id="KW-0805">Transcription regulation</keyword>
<dbReference type="Pfam" id="PF02701">
    <property type="entry name" value="Zn_ribbon_Dof"/>
    <property type="match status" value="1"/>
</dbReference>
<keyword evidence="6 9" id="KW-0804">Transcription</keyword>
<keyword evidence="2 8" id="KW-0863">Zinc-finger</keyword>
<accession>U5D5I8</accession>
<evidence type="ECO:0000256" key="8">
    <source>
        <dbReference type="PROSITE-ProRule" id="PRU00071"/>
    </source>
</evidence>
<organism evidence="12 13">
    <name type="scientific">Amborella trichopoda</name>
    <dbReference type="NCBI Taxonomy" id="13333"/>
    <lineage>
        <taxon>Eukaryota</taxon>
        <taxon>Viridiplantae</taxon>
        <taxon>Streptophyta</taxon>
        <taxon>Embryophyta</taxon>
        <taxon>Tracheophyta</taxon>
        <taxon>Spermatophyta</taxon>
        <taxon>Magnoliopsida</taxon>
        <taxon>Amborellales</taxon>
        <taxon>Amborellaceae</taxon>
        <taxon>Amborella</taxon>
    </lineage>
</organism>
<evidence type="ECO:0000313" key="13">
    <source>
        <dbReference type="Proteomes" id="UP000017836"/>
    </source>
</evidence>
<evidence type="ECO:0000259" key="11">
    <source>
        <dbReference type="PROSITE" id="PS50884"/>
    </source>
</evidence>
<evidence type="ECO:0000256" key="2">
    <source>
        <dbReference type="ARBA" id="ARBA00022771"/>
    </source>
</evidence>
<dbReference type="InterPro" id="IPR003851">
    <property type="entry name" value="Znf_Dof"/>
</dbReference>
<keyword evidence="3 9" id="KW-0862">Zinc</keyword>
<dbReference type="EMBL" id="KI392312">
    <property type="protein sequence ID" value="ERN17704.1"/>
    <property type="molecule type" value="Genomic_DNA"/>
</dbReference>